<protein>
    <submittedName>
        <fullName evidence="1">Uncharacterized protein</fullName>
    </submittedName>
</protein>
<dbReference type="AlphaFoldDB" id="A0A0D9NH44"/>
<accession>A0A0D9NH44</accession>
<feature type="non-terminal residue" evidence="1">
    <location>
        <position position="1"/>
    </location>
</feature>
<organism evidence="1 2">
    <name type="scientific">Metarhizium anisopliae BRIP 53293</name>
    <dbReference type="NCBI Taxonomy" id="1291518"/>
    <lineage>
        <taxon>Eukaryota</taxon>
        <taxon>Fungi</taxon>
        <taxon>Dikarya</taxon>
        <taxon>Ascomycota</taxon>
        <taxon>Pezizomycotina</taxon>
        <taxon>Sordariomycetes</taxon>
        <taxon>Hypocreomycetidae</taxon>
        <taxon>Hypocreales</taxon>
        <taxon>Clavicipitaceae</taxon>
        <taxon>Metarhizium</taxon>
    </lineage>
</organism>
<dbReference type="EMBL" id="KE385024">
    <property type="protein sequence ID" value="KJK73294.1"/>
    <property type="molecule type" value="Genomic_DNA"/>
</dbReference>
<proteinExistence type="predicted"/>
<keyword evidence="2" id="KW-1185">Reference proteome</keyword>
<gene>
    <name evidence="1" type="ORF">H634G_11608</name>
</gene>
<name>A0A0D9NH44_METAN</name>
<dbReference type="Proteomes" id="UP000054544">
    <property type="component" value="Unassembled WGS sequence"/>
</dbReference>
<evidence type="ECO:0000313" key="1">
    <source>
        <dbReference type="EMBL" id="KJK73294.1"/>
    </source>
</evidence>
<reference evidence="2" key="1">
    <citation type="journal article" date="2014" name="BMC Genomics">
        <title>The genome sequence of the biocontrol fungus Metarhizium anisopliae and comparative genomics of Metarhizium species.</title>
        <authorList>
            <person name="Pattemore J.A."/>
            <person name="Hane J.K."/>
            <person name="Williams A.H."/>
            <person name="Wilson B.A."/>
            <person name="Stodart B.J."/>
            <person name="Ash G.J."/>
        </authorList>
    </citation>
    <scope>NUCLEOTIDE SEQUENCE [LARGE SCALE GENOMIC DNA]</scope>
    <source>
        <strain evidence="2">BRIP 53293</strain>
    </source>
</reference>
<sequence length="71" mass="7820">TIILPVWVTGRQRILATCTAGLLVAPSYQYLPVWVTGRQRILATCAAGLLVAPSYQYLSDEDYWHPSGGKL</sequence>
<evidence type="ECO:0000313" key="2">
    <source>
        <dbReference type="Proteomes" id="UP000054544"/>
    </source>
</evidence>